<evidence type="ECO:0000313" key="1">
    <source>
        <dbReference type="EMBL" id="CAH0370268.1"/>
    </source>
</evidence>
<gene>
    <name evidence="1" type="ORF">PECAL_3P01440</name>
</gene>
<reference evidence="1" key="1">
    <citation type="submission" date="2021-11" db="EMBL/GenBank/DDBJ databases">
        <authorList>
            <consortium name="Genoscope - CEA"/>
            <person name="William W."/>
        </authorList>
    </citation>
    <scope>NUCLEOTIDE SEQUENCE</scope>
</reference>
<proteinExistence type="predicted"/>
<evidence type="ECO:0000313" key="2">
    <source>
        <dbReference type="Proteomes" id="UP000789595"/>
    </source>
</evidence>
<dbReference type="EMBL" id="CAKKNE010000003">
    <property type="protein sequence ID" value="CAH0370268.1"/>
    <property type="molecule type" value="Genomic_DNA"/>
</dbReference>
<protein>
    <submittedName>
        <fullName evidence="1">Uncharacterized protein</fullName>
    </submittedName>
</protein>
<keyword evidence="2" id="KW-1185">Reference proteome</keyword>
<dbReference type="AlphaFoldDB" id="A0A8J2SCY0"/>
<comment type="caution">
    <text evidence="1">The sequence shown here is derived from an EMBL/GenBank/DDBJ whole genome shotgun (WGS) entry which is preliminary data.</text>
</comment>
<dbReference type="Proteomes" id="UP000789595">
    <property type="component" value="Unassembled WGS sequence"/>
</dbReference>
<name>A0A8J2SCY0_9STRA</name>
<accession>A0A8J2SCY0</accession>
<sequence>MSGSPVRRSDAPDESQSEICKQLARVVLDFAKPVFLTQPANRGIGIIVYKDPRNSRVDVPEYDLMVTESQVWVRTAERYKTPTDVVVMALDRFEDFLGLHAPTRWYKFSTRVSSDICIQGEPCKRAELVRHVRAVAKLAGGIRVLRAKKD</sequence>
<organism evidence="1 2">
    <name type="scientific">Pelagomonas calceolata</name>
    <dbReference type="NCBI Taxonomy" id="35677"/>
    <lineage>
        <taxon>Eukaryota</taxon>
        <taxon>Sar</taxon>
        <taxon>Stramenopiles</taxon>
        <taxon>Ochrophyta</taxon>
        <taxon>Pelagophyceae</taxon>
        <taxon>Pelagomonadales</taxon>
        <taxon>Pelagomonadaceae</taxon>
        <taxon>Pelagomonas</taxon>
    </lineage>
</organism>